<feature type="region of interest" description="Disordered" evidence="1">
    <location>
        <begin position="1"/>
        <end position="65"/>
    </location>
</feature>
<feature type="compositionally biased region" description="Basic and acidic residues" evidence="1">
    <location>
        <begin position="38"/>
        <end position="61"/>
    </location>
</feature>
<dbReference type="Pfam" id="PF05396">
    <property type="entry name" value="Phage_T7_Capsid"/>
    <property type="match status" value="1"/>
</dbReference>
<dbReference type="GO" id="GO:0019069">
    <property type="term" value="P:viral capsid assembly"/>
    <property type="evidence" value="ECO:0007669"/>
    <property type="project" value="InterPro"/>
</dbReference>
<dbReference type="InterPro" id="IPR008768">
    <property type="entry name" value="Gp9-like"/>
</dbReference>
<evidence type="ECO:0000256" key="1">
    <source>
        <dbReference type="SAM" id="MobiDB-lite"/>
    </source>
</evidence>
<dbReference type="EMBL" id="LR796714">
    <property type="protein sequence ID" value="CAB4160582.1"/>
    <property type="molecule type" value="Genomic_DNA"/>
</dbReference>
<evidence type="ECO:0000313" key="2">
    <source>
        <dbReference type="EMBL" id="CAB4160582.1"/>
    </source>
</evidence>
<gene>
    <name evidence="2" type="ORF">UFOVP767_23</name>
</gene>
<feature type="compositionally biased region" description="Polar residues" evidence="1">
    <location>
        <begin position="1"/>
        <end position="23"/>
    </location>
</feature>
<evidence type="ECO:0008006" key="3">
    <source>
        <dbReference type="Google" id="ProtNLM"/>
    </source>
</evidence>
<name>A0A6J5NP92_9CAUD</name>
<organism evidence="2">
    <name type="scientific">uncultured Caudovirales phage</name>
    <dbReference type="NCBI Taxonomy" id="2100421"/>
    <lineage>
        <taxon>Viruses</taxon>
        <taxon>Duplodnaviria</taxon>
        <taxon>Heunggongvirae</taxon>
        <taxon>Uroviricota</taxon>
        <taxon>Caudoviricetes</taxon>
        <taxon>Peduoviridae</taxon>
        <taxon>Maltschvirus</taxon>
        <taxon>Maltschvirus maltsch</taxon>
    </lineage>
</organism>
<protein>
    <recommendedName>
        <fullName evidence="3">Scaffolding protein</fullName>
    </recommendedName>
</protein>
<sequence length="285" mass="31640">MSDSDNLTADVSDNQAGNNATSSNKDDSGSLLNVKPPAKADQKMDDLAAPHMEVDPNDKPQEVNGDEELDFVRPEFFPENFWDEENGPDVEGLAKAYSELRAKMSAGKHKAPKDGKYEVTSLKDRGVAEDDPMLKDFVGLAKEQGLSQEQFDQMIDLYTNHMGAADEQMKTSREAEMKKLGRNADKIVQSTEQWLVKMQNAGTLNQGEIEAIGRASNNASFISALHKIRASYMETDIPGLEMQENQKMSMTDVQSMMADPKYGKDAAYTKKVEDMVYSMFGEGNR</sequence>
<proteinExistence type="predicted"/>
<reference evidence="2" key="1">
    <citation type="submission" date="2020-04" db="EMBL/GenBank/DDBJ databases">
        <authorList>
            <person name="Chiriac C."/>
            <person name="Salcher M."/>
            <person name="Ghai R."/>
            <person name="Kavagutti S V."/>
        </authorList>
    </citation>
    <scope>NUCLEOTIDE SEQUENCE</scope>
</reference>
<accession>A0A6J5NP92</accession>